<proteinExistence type="predicted"/>
<dbReference type="InterPro" id="IPR050238">
    <property type="entry name" value="DNA_Rep/Repair_Clamp_Loader"/>
</dbReference>
<dbReference type="Proteomes" id="UP000004259">
    <property type="component" value="Unassembled WGS sequence"/>
</dbReference>
<dbReference type="PANTHER" id="PTHR11669">
    <property type="entry name" value="REPLICATION FACTOR C / DNA POLYMERASE III GAMMA-TAU SUBUNIT"/>
    <property type="match status" value="1"/>
</dbReference>
<dbReference type="InterPro" id="IPR027417">
    <property type="entry name" value="P-loop_NTPase"/>
</dbReference>
<gene>
    <name evidence="1" type="ORF">CUS_5849</name>
</gene>
<dbReference type="PANTHER" id="PTHR11669:SF8">
    <property type="entry name" value="DNA POLYMERASE III SUBUNIT DELTA"/>
    <property type="match status" value="1"/>
</dbReference>
<dbReference type="eggNOG" id="COG0470">
    <property type="taxonomic scope" value="Bacteria"/>
</dbReference>
<protein>
    <recommendedName>
        <fullName evidence="3">DNA-directed DNA polymerase</fullName>
    </recommendedName>
</protein>
<dbReference type="OrthoDB" id="9810148at2"/>
<dbReference type="Gene3D" id="3.40.50.300">
    <property type="entry name" value="P-loop containing nucleotide triphosphate hydrolases"/>
    <property type="match status" value="1"/>
</dbReference>
<evidence type="ECO:0008006" key="3">
    <source>
        <dbReference type="Google" id="ProtNLM"/>
    </source>
</evidence>
<dbReference type="SUPFAM" id="SSF52540">
    <property type="entry name" value="P-loop containing nucleoside triphosphate hydrolases"/>
    <property type="match status" value="1"/>
</dbReference>
<dbReference type="GO" id="GO:0006261">
    <property type="term" value="P:DNA-templated DNA replication"/>
    <property type="evidence" value="ECO:0007669"/>
    <property type="project" value="TreeGrafter"/>
</dbReference>
<dbReference type="RefSeq" id="WP_002849771.1">
    <property type="nucleotide sequence ID" value="NZ_ADKM02000080.1"/>
</dbReference>
<dbReference type="Pfam" id="PF13177">
    <property type="entry name" value="DNA_pol3_delta2"/>
    <property type="match status" value="1"/>
</dbReference>
<organism evidence="1 2">
    <name type="scientific">Ruminococcus albus 8</name>
    <dbReference type="NCBI Taxonomy" id="246199"/>
    <lineage>
        <taxon>Bacteria</taxon>
        <taxon>Bacillati</taxon>
        <taxon>Bacillota</taxon>
        <taxon>Clostridia</taxon>
        <taxon>Eubacteriales</taxon>
        <taxon>Oscillospiraceae</taxon>
        <taxon>Ruminococcus</taxon>
    </lineage>
</organism>
<comment type="caution">
    <text evidence="1">The sequence shown here is derived from an EMBL/GenBank/DDBJ whole genome shotgun (WGS) entry which is preliminary data.</text>
</comment>
<name>E9SCD6_RUMAL</name>
<reference evidence="1 2" key="1">
    <citation type="submission" date="2011-02" db="EMBL/GenBank/DDBJ databases">
        <authorList>
            <person name="Nelson K.E."/>
            <person name="Sutton G."/>
            <person name="Torralba M."/>
            <person name="Durkin S."/>
            <person name="Harkins D."/>
            <person name="Montgomery R."/>
            <person name="Ziemer C."/>
            <person name="Klaassens E."/>
            <person name="Ocuiv P."/>
            <person name="Morrison M."/>
        </authorList>
    </citation>
    <scope>NUCLEOTIDE SEQUENCE [LARGE SCALE GENOMIC DNA]</scope>
    <source>
        <strain evidence="1 2">8</strain>
    </source>
</reference>
<sequence>MKIYGNKALLAQTARMVSAGREPHSIIIHGEKGLGKKTMAKYIAAQLMCEEHSGVPCGRCRACQLIERGAHPDLIFAQSNDKGNYLVEDIRDSIVGDAPVAPNEGDIKVYVIPDFDLSIQTSIQVQNILLKLIEEPPDHTALILTARSKEAFLTTIISRCVSLSVTPVTMQESGEFLQANYPDRSMEEIREALEAGKGNIGRCKAYIEQEQFYNAVGLARQIAQAYAGGSEYGFLKALAGADGKKSLLREALYLFSELLRDACVRLANGDAVGCDTALADALSRRLTLSAGTEIYDKITKYIRRIDANCSLGLVCNSLCADLF</sequence>
<evidence type="ECO:0000313" key="2">
    <source>
        <dbReference type="Proteomes" id="UP000004259"/>
    </source>
</evidence>
<accession>E9SCD6</accession>
<dbReference type="STRING" id="246199.CUS_5849"/>
<evidence type="ECO:0000313" key="1">
    <source>
        <dbReference type="EMBL" id="EGC03055.1"/>
    </source>
</evidence>
<dbReference type="AlphaFoldDB" id="E9SCD6"/>
<keyword evidence="2" id="KW-1185">Reference proteome</keyword>
<dbReference type="EMBL" id="ADKM02000080">
    <property type="protein sequence ID" value="EGC03055.1"/>
    <property type="molecule type" value="Genomic_DNA"/>
</dbReference>